<keyword evidence="2" id="KW-1015">Disulfide bond</keyword>
<feature type="domain" description="Ricin B lectin" evidence="3">
    <location>
        <begin position="39"/>
        <end position="163"/>
    </location>
</feature>
<evidence type="ECO:0000256" key="2">
    <source>
        <dbReference type="ARBA" id="ARBA00023157"/>
    </source>
</evidence>
<proteinExistence type="predicted"/>
<organism evidence="4 6">
    <name type="scientific">Cucumis melo var. makuwa</name>
    <name type="common">Oriental melon</name>
    <dbReference type="NCBI Taxonomy" id="1194695"/>
    <lineage>
        <taxon>Eukaryota</taxon>
        <taxon>Viridiplantae</taxon>
        <taxon>Streptophyta</taxon>
        <taxon>Embryophyta</taxon>
        <taxon>Tracheophyta</taxon>
        <taxon>Spermatophyta</taxon>
        <taxon>Magnoliopsida</taxon>
        <taxon>eudicotyledons</taxon>
        <taxon>Gunneridae</taxon>
        <taxon>Pentapetalae</taxon>
        <taxon>rosids</taxon>
        <taxon>fabids</taxon>
        <taxon>Cucurbitales</taxon>
        <taxon>Cucurbitaceae</taxon>
        <taxon>Benincaseae</taxon>
        <taxon>Cucumis</taxon>
    </lineage>
</organism>
<dbReference type="CDD" id="cd23490">
    <property type="entry name" value="beta-trefoil_Ricin_ebulin-like_rpt2"/>
    <property type="match status" value="1"/>
</dbReference>
<evidence type="ECO:0000313" key="5">
    <source>
        <dbReference type="EMBL" id="TYK24807.1"/>
    </source>
</evidence>
<evidence type="ECO:0000259" key="3">
    <source>
        <dbReference type="SMART" id="SM00458"/>
    </source>
</evidence>
<dbReference type="InterPro" id="IPR035992">
    <property type="entry name" value="Ricin_B-like_lectins"/>
</dbReference>
<dbReference type="SUPFAM" id="SSF50370">
    <property type="entry name" value="Ricin B-like lectins"/>
    <property type="match status" value="2"/>
</dbReference>
<name>A0A5A7UV90_CUCMM</name>
<evidence type="ECO:0000313" key="6">
    <source>
        <dbReference type="Proteomes" id="UP000321393"/>
    </source>
</evidence>
<dbReference type="AlphaFoldDB" id="A0A5A7UV90"/>
<comment type="caution">
    <text evidence="4">The sequence shown here is derived from an EMBL/GenBank/DDBJ whole genome shotgun (WGS) entry which is preliminary data.</text>
</comment>
<dbReference type="OrthoDB" id="1642280at2759"/>
<dbReference type="Pfam" id="PF00652">
    <property type="entry name" value="Ricin_B_lectin"/>
    <property type="match status" value="2"/>
</dbReference>
<dbReference type="Proteomes" id="UP000321393">
    <property type="component" value="Unassembled WGS sequence"/>
</dbReference>
<reference evidence="6 7" key="1">
    <citation type="submission" date="2019-08" db="EMBL/GenBank/DDBJ databases">
        <title>Draft genome sequences of two oriental melons (Cucumis melo L. var makuwa).</title>
        <authorList>
            <person name="Kwon S.-Y."/>
        </authorList>
    </citation>
    <scope>NUCLEOTIDE SEQUENCE [LARGE SCALE GENOMIC DNA]</scope>
    <source>
        <strain evidence="7">cv. Chang Bougi</strain>
        <strain evidence="6">cv. SW 3</strain>
        <tissue evidence="4">Leaf</tissue>
    </source>
</reference>
<accession>A0A5A7UV90</accession>
<evidence type="ECO:0000256" key="1">
    <source>
        <dbReference type="ARBA" id="ARBA00022734"/>
    </source>
</evidence>
<protein>
    <submittedName>
        <fullName evidence="4">Nigrin b-like</fullName>
    </submittedName>
</protein>
<dbReference type="PROSITE" id="PS50231">
    <property type="entry name" value="RICIN_B_LECTIN"/>
    <property type="match status" value="2"/>
</dbReference>
<feature type="domain" description="Ricin B lectin" evidence="3">
    <location>
        <begin position="167"/>
        <end position="291"/>
    </location>
</feature>
<sequence>MTTYTMEIKSTTIIFVCVVLAASLTGIHNVSAARAIVLSRSTHLVGQDGLCLDVIGGYSDNHVPTQLWPCGPQNNQLWTIQADGTIRTMGKCLVPNGHDPGSYTMIDDCNKADPNDKTWKLYPDGTLTHVRSSLVLTSQGTGAYAITTIETNTSAPTQSWGTADDGSPIVVAIVGLRRMCLQAQNDNIHVWMNSCVKNNRQQYWAVFSDGTIRANYNTSFCLSSTGKGSNDAIVLAKCEGLPQQRWVAKEDGTILSLSTNLVMDVKGSDPNLRKIILFAPTGNPNQHWMFVTQYKP</sequence>
<dbReference type="Gene3D" id="2.80.10.50">
    <property type="match status" value="2"/>
</dbReference>
<dbReference type="Proteomes" id="UP000321947">
    <property type="component" value="Unassembled WGS sequence"/>
</dbReference>
<dbReference type="EMBL" id="SSTE01005892">
    <property type="protein sequence ID" value="KAA0059853.1"/>
    <property type="molecule type" value="Genomic_DNA"/>
</dbReference>
<keyword evidence="1" id="KW-0430">Lectin</keyword>
<dbReference type="InterPro" id="IPR000772">
    <property type="entry name" value="Ricin_B_lectin"/>
</dbReference>
<dbReference type="SMART" id="SM00458">
    <property type="entry name" value="RICIN"/>
    <property type="match status" value="2"/>
</dbReference>
<evidence type="ECO:0000313" key="4">
    <source>
        <dbReference type="EMBL" id="KAA0059853.1"/>
    </source>
</evidence>
<dbReference type="PANTHER" id="PTHR11675">
    <property type="entry name" value="N-ACETYLGALACTOSAMINYLTRANSFERASE"/>
    <property type="match status" value="1"/>
</dbReference>
<evidence type="ECO:0000313" key="7">
    <source>
        <dbReference type="Proteomes" id="UP000321947"/>
    </source>
</evidence>
<dbReference type="GO" id="GO:0030246">
    <property type="term" value="F:carbohydrate binding"/>
    <property type="evidence" value="ECO:0007669"/>
    <property type="project" value="UniProtKB-KW"/>
</dbReference>
<gene>
    <name evidence="5" type="ORF">E5676_scaffold184G00550</name>
    <name evidence="4" type="ORF">E6C27_scaffold108G001360</name>
</gene>
<dbReference type="EMBL" id="SSTD01003836">
    <property type="protein sequence ID" value="TYK24807.1"/>
    <property type="molecule type" value="Genomic_DNA"/>
</dbReference>
<dbReference type="CDD" id="cd23443">
    <property type="entry name" value="beta-trefoil_Ricin_RIPs_II_rpt1"/>
    <property type="match status" value="1"/>
</dbReference>